<gene>
    <name evidence="1" type="ORF">NQ317_014191</name>
</gene>
<proteinExistence type="predicted"/>
<evidence type="ECO:0000313" key="1">
    <source>
        <dbReference type="EMBL" id="KAJ8978136.1"/>
    </source>
</evidence>
<dbReference type="Proteomes" id="UP001162164">
    <property type="component" value="Unassembled WGS sequence"/>
</dbReference>
<comment type="caution">
    <text evidence="1">The sequence shown here is derived from an EMBL/GenBank/DDBJ whole genome shotgun (WGS) entry which is preliminary data.</text>
</comment>
<accession>A0ABQ9JIT7</accession>
<evidence type="ECO:0000313" key="2">
    <source>
        <dbReference type="Proteomes" id="UP001162164"/>
    </source>
</evidence>
<name>A0ABQ9JIT7_9CUCU</name>
<organism evidence="1 2">
    <name type="scientific">Molorchus minor</name>
    <dbReference type="NCBI Taxonomy" id="1323400"/>
    <lineage>
        <taxon>Eukaryota</taxon>
        <taxon>Metazoa</taxon>
        <taxon>Ecdysozoa</taxon>
        <taxon>Arthropoda</taxon>
        <taxon>Hexapoda</taxon>
        <taxon>Insecta</taxon>
        <taxon>Pterygota</taxon>
        <taxon>Neoptera</taxon>
        <taxon>Endopterygota</taxon>
        <taxon>Coleoptera</taxon>
        <taxon>Polyphaga</taxon>
        <taxon>Cucujiformia</taxon>
        <taxon>Chrysomeloidea</taxon>
        <taxon>Cerambycidae</taxon>
        <taxon>Lamiinae</taxon>
        <taxon>Monochamini</taxon>
        <taxon>Molorchus</taxon>
    </lineage>
</organism>
<dbReference type="EMBL" id="JAPWTJ010000471">
    <property type="protein sequence ID" value="KAJ8978136.1"/>
    <property type="molecule type" value="Genomic_DNA"/>
</dbReference>
<keyword evidence="2" id="KW-1185">Reference proteome</keyword>
<reference evidence="1" key="1">
    <citation type="journal article" date="2023" name="Insect Mol. Biol.">
        <title>Genome sequencing provides insights into the evolution of gene families encoding plant cell wall-degrading enzymes in longhorned beetles.</title>
        <authorList>
            <person name="Shin N.R."/>
            <person name="Okamura Y."/>
            <person name="Kirsch R."/>
            <person name="Pauchet Y."/>
        </authorList>
    </citation>
    <scope>NUCLEOTIDE SEQUENCE</scope>
    <source>
        <strain evidence="1">MMC_N1</strain>
    </source>
</reference>
<protein>
    <submittedName>
        <fullName evidence="1">Uncharacterized protein</fullName>
    </submittedName>
</protein>
<sequence>MKSPDKPQQQPAPIVYSFGQSDYSTKYLPTINAVNSVNNHSRALPTKKITWGMGNNFEYEDDFADILGFCIKIDAYRISIVVVFSGPMGKITPIHKTLNAKNVPLIFSVTFPAPTYGRKGYMIFISTKRNLASQISFEVNIAWFVVA</sequence>